<protein>
    <submittedName>
        <fullName evidence="1">Uncharacterized protein</fullName>
    </submittedName>
</protein>
<evidence type="ECO:0000313" key="1">
    <source>
        <dbReference type="EMBL" id="RNA03522.1"/>
    </source>
</evidence>
<gene>
    <name evidence="1" type="ORF">BpHYR1_024176</name>
</gene>
<reference evidence="1 2" key="1">
    <citation type="journal article" date="2018" name="Sci. Rep.">
        <title>Genomic signatures of local adaptation to the degree of environmental predictability in rotifers.</title>
        <authorList>
            <person name="Franch-Gras L."/>
            <person name="Hahn C."/>
            <person name="Garcia-Roger E.M."/>
            <person name="Carmona M.J."/>
            <person name="Serra M."/>
            <person name="Gomez A."/>
        </authorList>
    </citation>
    <scope>NUCLEOTIDE SEQUENCE [LARGE SCALE GENOMIC DNA]</scope>
    <source>
        <strain evidence="1">HYR1</strain>
    </source>
</reference>
<comment type="caution">
    <text evidence="1">The sequence shown here is derived from an EMBL/GenBank/DDBJ whole genome shotgun (WGS) entry which is preliminary data.</text>
</comment>
<name>A0A3M7PWE7_BRAPC</name>
<keyword evidence="2" id="KW-1185">Reference proteome</keyword>
<evidence type="ECO:0000313" key="2">
    <source>
        <dbReference type="Proteomes" id="UP000276133"/>
    </source>
</evidence>
<sequence length="132" mass="15802">MQGLYKDEVVLKVQKKYKEINFWFRLDNLKSDIRSFIFDNNSKPHSLKSLEGRYWKGSKDRRKTSECRILRIKEFRIKASRLNSIVNAALNLKNFTLNEIQDSKHNFDACGVKYQQFLDKVNIREEKKNNIQ</sequence>
<accession>A0A3M7PWE7</accession>
<dbReference type="AlphaFoldDB" id="A0A3M7PWE7"/>
<dbReference type="Proteomes" id="UP000276133">
    <property type="component" value="Unassembled WGS sequence"/>
</dbReference>
<organism evidence="1 2">
    <name type="scientific">Brachionus plicatilis</name>
    <name type="common">Marine rotifer</name>
    <name type="synonym">Brachionus muelleri</name>
    <dbReference type="NCBI Taxonomy" id="10195"/>
    <lineage>
        <taxon>Eukaryota</taxon>
        <taxon>Metazoa</taxon>
        <taxon>Spiralia</taxon>
        <taxon>Gnathifera</taxon>
        <taxon>Rotifera</taxon>
        <taxon>Eurotatoria</taxon>
        <taxon>Monogononta</taxon>
        <taxon>Pseudotrocha</taxon>
        <taxon>Ploima</taxon>
        <taxon>Brachionidae</taxon>
        <taxon>Brachionus</taxon>
    </lineage>
</organism>
<proteinExistence type="predicted"/>
<dbReference type="EMBL" id="REGN01008461">
    <property type="protein sequence ID" value="RNA03522.1"/>
    <property type="molecule type" value="Genomic_DNA"/>
</dbReference>